<dbReference type="InterPro" id="IPR001610">
    <property type="entry name" value="PAC"/>
</dbReference>
<comment type="caution">
    <text evidence="10">The sequence shown here is derived from an EMBL/GenBank/DDBJ whole genome shotgun (WGS) entry which is preliminary data.</text>
</comment>
<evidence type="ECO:0000256" key="1">
    <source>
        <dbReference type="ARBA" id="ARBA00004651"/>
    </source>
</evidence>
<keyword evidence="11" id="KW-1185">Reference proteome</keyword>
<keyword evidence="3 6" id="KW-0812">Transmembrane</keyword>
<evidence type="ECO:0000256" key="4">
    <source>
        <dbReference type="ARBA" id="ARBA00022989"/>
    </source>
</evidence>
<evidence type="ECO:0000259" key="7">
    <source>
        <dbReference type="PROSITE" id="PS50112"/>
    </source>
</evidence>
<dbReference type="InterPro" id="IPR043128">
    <property type="entry name" value="Rev_trsase/Diguanyl_cyclase"/>
</dbReference>
<evidence type="ECO:0000313" key="10">
    <source>
        <dbReference type="EMBL" id="GGC05845.1"/>
    </source>
</evidence>
<feature type="transmembrane region" description="Helical" evidence="6">
    <location>
        <begin position="69"/>
        <end position="91"/>
    </location>
</feature>
<keyword evidence="4 6" id="KW-1133">Transmembrane helix</keyword>
<evidence type="ECO:0008006" key="12">
    <source>
        <dbReference type="Google" id="ProtNLM"/>
    </source>
</evidence>
<name>A0ABQ1KRR8_9GAMM</name>
<dbReference type="Proteomes" id="UP000629025">
    <property type="component" value="Unassembled WGS sequence"/>
</dbReference>
<dbReference type="InterPro" id="IPR029787">
    <property type="entry name" value="Nucleotide_cyclase"/>
</dbReference>
<feature type="domain" description="GGDEF" evidence="9">
    <location>
        <begin position="982"/>
        <end position="1115"/>
    </location>
</feature>
<feature type="transmembrane region" description="Helical" evidence="6">
    <location>
        <begin position="35"/>
        <end position="57"/>
    </location>
</feature>
<accession>A0ABQ1KRR8</accession>
<dbReference type="PROSITE" id="PS50112">
    <property type="entry name" value="PAS"/>
    <property type="match status" value="2"/>
</dbReference>
<dbReference type="CDD" id="cd01949">
    <property type="entry name" value="GGDEF"/>
    <property type="match status" value="1"/>
</dbReference>
<sequence length="1121" mass="123668">MRAMLLLIAYYVTGLIGLSIPFVDTHITLIWAPSGIALAALLCWGLRFAPAVWLAAFAVNLSVDSSASLAFGIACGNTLGPVVSAWLLGRLGFDPLMGRRRDLTLYLALGVALGMLITSANGALQLWLAGVVKGEQLAAAWATWWLGDAMGVLVCGIPLLTVRLSQLRDVLSGARGLELIGGVVLVLISGALIFLVNAEGLSLFLPILYLPFFLLSWLAIRGGVGVASSAALLLSIQAVWATANGGGPFLSGDVHFSLAMLWGYMATATIITVLITVLVGELRVSERRLTLASVGAELGMWEWHLPTDSLVFARHALQLDKLLPVSSGQSLKAIMHPADVLGFERAYEQHLAAPRDMFEAECRINNGGNGWVWALIRGQVVEFDSQGGPVKMAGTLIDHSERKHAEEALLHSQVQLRQSEERYRLLLSNSPLGILHFDQDLVVTYVNERFAEIMSLPREYMLGLDCHQLKDQSVLPALKSALGGARSGYEGRYVTSYGGVELWISMACAPVTSESGETLGGIAMIEDITERKLVENELVKFKFFSDQAGDMLYLVDDRANIRYANIRACERLGYSQTELQQMTIPEIDPGYSEDQVLAVIERCKRESIPPFETLHRRKDGRLIPVEITTESREFDGEWLAFCAARDISERKLIEAGERRQREGLAALNEVAALSHLPLKEQLRKALQIGNRHFGLSFGIVSEVQKQVYRVMAHVSPPDTLEDGQCFQLGDTYCDITLVSDDVVAIAEMGESKHRNHPCYELFQLEAYIGAPIQVAGQVYGTVNFSGPEVYARRFDDGDREFVRLLARWIGSAIEHEQRRYALAASEERLKTIIENEPECVKVIGCEGEVLQMNRAGLSMLEVEGLDEVNRIGVINFVVPEYREAFEELNQRVLAGESGSLEFRLTGKRGHTRWLDTHAAPLRDGDGKVTAVLSVTRDITLLKEHQQRLEYLAHYDGLTGLPNRALLGDRMAQALARARRKGTEFALCYLDLDGFKEVNDERGHNAGDQVLESVASRLTAVLRETDTVARLGGDEFVLLLSDIRTRQECELTIDRVLAEIAQPILIQGHQCQVSGSIGITLYPEDDNDPDTLLRHADQAMYTAKQQGKNRYSFYLPAAVAEA</sequence>
<dbReference type="CDD" id="cd00130">
    <property type="entry name" value="PAS"/>
    <property type="match status" value="3"/>
</dbReference>
<dbReference type="InterPro" id="IPR000160">
    <property type="entry name" value="GGDEF_dom"/>
</dbReference>
<dbReference type="NCBIfam" id="TIGR00254">
    <property type="entry name" value="GGDEF"/>
    <property type="match status" value="1"/>
</dbReference>
<keyword evidence="2" id="KW-1003">Cell membrane</keyword>
<dbReference type="Pfam" id="PF05231">
    <property type="entry name" value="MASE1"/>
    <property type="match status" value="1"/>
</dbReference>
<reference evidence="11" key="1">
    <citation type="journal article" date="2019" name="Int. J. Syst. Evol. Microbiol.">
        <title>The Global Catalogue of Microorganisms (GCM) 10K type strain sequencing project: providing services to taxonomists for standard genome sequencing and annotation.</title>
        <authorList>
            <consortium name="The Broad Institute Genomics Platform"/>
            <consortium name="The Broad Institute Genome Sequencing Center for Infectious Disease"/>
            <person name="Wu L."/>
            <person name="Ma J."/>
        </authorList>
    </citation>
    <scope>NUCLEOTIDE SEQUENCE [LARGE SCALE GENOMIC DNA]</scope>
    <source>
        <strain evidence="11">CGMCC 1.15341</strain>
    </source>
</reference>
<dbReference type="Gene3D" id="3.30.450.40">
    <property type="match status" value="1"/>
</dbReference>
<dbReference type="Pfam" id="PF00990">
    <property type="entry name" value="GGDEF"/>
    <property type="match status" value="1"/>
</dbReference>
<dbReference type="InterPro" id="IPR013655">
    <property type="entry name" value="PAS_fold_3"/>
</dbReference>
<dbReference type="InterPro" id="IPR000014">
    <property type="entry name" value="PAS"/>
</dbReference>
<gene>
    <name evidence="10" type="ORF">GCM10011352_35060</name>
</gene>
<dbReference type="Pfam" id="PF01590">
    <property type="entry name" value="GAF"/>
    <property type="match status" value="1"/>
</dbReference>
<dbReference type="InterPro" id="IPR013656">
    <property type="entry name" value="PAS_4"/>
</dbReference>
<dbReference type="Pfam" id="PF08448">
    <property type="entry name" value="PAS_4"/>
    <property type="match status" value="2"/>
</dbReference>
<dbReference type="InterPro" id="IPR003018">
    <property type="entry name" value="GAF"/>
</dbReference>
<evidence type="ECO:0000313" key="11">
    <source>
        <dbReference type="Proteomes" id="UP000629025"/>
    </source>
</evidence>
<dbReference type="InterPro" id="IPR007895">
    <property type="entry name" value="MASE1"/>
</dbReference>
<dbReference type="PANTHER" id="PTHR44757:SF2">
    <property type="entry name" value="BIOFILM ARCHITECTURE MAINTENANCE PROTEIN MBAA"/>
    <property type="match status" value="1"/>
</dbReference>
<dbReference type="PROSITE" id="PS50887">
    <property type="entry name" value="GGDEF"/>
    <property type="match status" value="1"/>
</dbReference>
<evidence type="ECO:0000256" key="5">
    <source>
        <dbReference type="ARBA" id="ARBA00023136"/>
    </source>
</evidence>
<dbReference type="InterPro" id="IPR029016">
    <property type="entry name" value="GAF-like_dom_sf"/>
</dbReference>
<feature type="transmembrane region" description="Helical" evidence="6">
    <location>
        <begin position="176"/>
        <end position="195"/>
    </location>
</feature>
<dbReference type="SMART" id="SM00091">
    <property type="entry name" value="PAS"/>
    <property type="match status" value="3"/>
</dbReference>
<dbReference type="PROSITE" id="PS50113">
    <property type="entry name" value="PAC"/>
    <property type="match status" value="2"/>
</dbReference>
<dbReference type="SUPFAM" id="SSF55781">
    <property type="entry name" value="GAF domain-like"/>
    <property type="match status" value="1"/>
</dbReference>
<evidence type="ECO:0000256" key="6">
    <source>
        <dbReference type="SAM" id="Phobius"/>
    </source>
</evidence>
<feature type="domain" description="PAS" evidence="7">
    <location>
        <begin position="419"/>
        <end position="463"/>
    </location>
</feature>
<comment type="subcellular location">
    <subcellularLocation>
        <location evidence="1">Cell membrane</location>
        <topology evidence="1">Multi-pass membrane protein</topology>
    </subcellularLocation>
</comment>
<protein>
    <recommendedName>
        <fullName evidence="12">PAS domain S-box-containing protein/diguanylate cyclase (GGDEF)-like protein</fullName>
    </recommendedName>
</protein>
<dbReference type="NCBIfam" id="TIGR00229">
    <property type="entry name" value="sensory_box"/>
    <property type="match status" value="3"/>
</dbReference>
<evidence type="ECO:0000256" key="3">
    <source>
        <dbReference type="ARBA" id="ARBA00022692"/>
    </source>
</evidence>
<dbReference type="EMBL" id="BMIJ01000007">
    <property type="protein sequence ID" value="GGC05845.1"/>
    <property type="molecule type" value="Genomic_DNA"/>
</dbReference>
<dbReference type="Pfam" id="PF08447">
    <property type="entry name" value="PAS_3"/>
    <property type="match status" value="1"/>
</dbReference>
<dbReference type="InterPro" id="IPR000700">
    <property type="entry name" value="PAS-assoc_C"/>
</dbReference>
<proteinExistence type="predicted"/>
<keyword evidence="5 6" id="KW-0472">Membrane</keyword>
<evidence type="ECO:0000259" key="8">
    <source>
        <dbReference type="PROSITE" id="PS50113"/>
    </source>
</evidence>
<feature type="transmembrane region" description="Helical" evidence="6">
    <location>
        <begin position="6"/>
        <end position="23"/>
    </location>
</feature>
<dbReference type="Pfam" id="PF13426">
    <property type="entry name" value="PAS_9"/>
    <property type="match status" value="1"/>
</dbReference>
<dbReference type="Gene3D" id="3.30.70.270">
    <property type="match status" value="1"/>
</dbReference>
<feature type="transmembrane region" description="Helical" evidence="6">
    <location>
        <begin position="144"/>
        <end position="164"/>
    </location>
</feature>
<dbReference type="InterPro" id="IPR052155">
    <property type="entry name" value="Biofilm_reg_signaling"/>
</dbReference>
<feature type="domain" description="PAC" evidence="8">
    <location>
        <begin position="487"/>
        <end position="540"/>
    </location>
</feature>
<evidence type="ECO:0000256" key="2">
    <source>
        <dbReference type="ARBA" id="ARBA00022475"/>
    </source>
</evidence>
<feature type="transmembrane region" description="Helical" evidence="6">
    <location>
        <begin position="256"/>
        <end position="279"/>
    </location>
</feature>
<feature type="domain" description="PAC" evidence="8">
    <location>
        <begin position="898"/>
        <end position="950"/>
    </location>
</feature>
<dbReference type="PANTHER" id="PTHR44757">
    <property type="entry name" value="DIGUANYLATE CYCLASE DGCP"/>
    <property type="match status" value="1"/>
</dbReference>
<dbReference type="Gene3D" id="3.30.450.20">
    <property type="entry name" value="PAS domain"/>
    <property type="match status" value="4"/>
</dbReference>
<organism evidence="10 11">
    <name type="scientific">Marinobacterium zhoushanense</name>
    <dbReference type="NCBI Taxonomy" id="1679163"/>
    <lineage>
        <taxon>Bacteria</taxon>
        <taxon>Pseudomonadati</taxon>
        <taxon>Pseudomonadota</taxon>
        <taxon>Gammaproteobacteria</taxon>
        <taxon>Oceanospirillales</taxon>
        <taxon>Oceanospirillaceae</taxon>
        <taxon>Marinobacterium</taxon>
    </lineage>
</organism>
<dbReference type="SMART" id="SM00086">
    <property type="entry name" value="PAC"/>
    <property type="match status" value="4"/>
</dbReference>
<dbReference type="SUPFAM" id="SSF55073">
    <property type="entry name" value="Nucleotide cyclase"/>
    <property type="match status" value="1"/>
</dbReference>
<feature type="transmembrane region" description="Helical" evidence="6">
    <location>
        <begin position="103"/>
        <end position="124"/>
    </location>
</feature>
<dbReference type="RefSeq" id="WP_188750686.1">
    <property type="nucleotide sequence ID" value="NZ_BMIJ01000007.1"/>
</dbReference>
<feature type="domain" description="PAS" evidence="7">
    <location>
        <begin position="825"/>
        <end position="896"/>
    </location>
</feature>
<dbReference type="InterPro" id="IPR035965">
    <property type="entry name" value="PAS-like_dom_sf"/>
</dbReference>
<evidence type="ECO:0000259" key="9">
    <source>
        <dbReference type="PROSITE" id="PS50887"/>
    </source>
</evidence>
<dbReference type="SMART" id="SM00267">
    <property type="entry name" value="GGDEF"/>
    <property type="match status" value="1"/>
</dbReference>
<dbReference type="SUPFAM" id="SSF55785">
    <property type="entry name" value="PYP-like sensor domain (PAS domain)"/>
    <property type="match status" value="4"/>
</dbReference>